<dbReference type="RefSeq" id="WP_311594309.1">
    <property type="nucleotide sequence ID" value="NZ_JAVRHV010000008.1"/>
</dbReference>
<sequence>MKELIKQYENAKSRSKDFMKKGNLSAYFETLVEMNNYKKLMVAVAAN</sequence>
<evidence type="ECO:0000313" key="1">
    <source>
        <dbReference type="EMBL" id="MDT0554228.1"/>
    </source>
</evidence>
<dbReference type="EMBL" id="JAVRHV010000008">
    <property type="protein sequence ID" value="MDT0554228.1"/>
    <property type="molecule type" value="Genomic_DNA"/>
</dbReference>
<dbReference type="Proteomes" id="UP001252186">
    <property type="component" value="Unassembled WGS sequence"/>
</dbReference>
<gene>
    <name evidence="1" type="ORF">RM519_13285</name>
</gene>
<organism evidence="1 2">
    <name type="scientific">Urechidicola vernalis</name>
    <dbReference type="NCBI Taxonomy" id="3075600"/>
    <lineage>
        <taxon>Bacteria</taxon>
        <taxon>Pseudomonadati</taxon>
        <taxon>Bacteroidota</taxon>
        <taxon>Flavobacteriia</taxon>
        <taxon>Flavobacteriales</taxon>
        <taxon>Flavobacteriaceae</taxon>
        <taxon>Urechidicola</taxon>
    </lineage>
</organism>
<name>A0ABU2Y7P8_9FLAO</name>
<proteinExistence type="predicted"/>
<accession>A0ABU2Y7P8</accession>
<protein>
    <submittedName>
        <fullName evidence="1">Uncharacterized protein</fullName>
    </submittedName>
</protein>
<evidence type="ECO:0000313" key="2">
    <source>
        <dbReference type="Proteomes" id="UP001252186"/>
    </source>
</evidence>
<keyword evidence="2" id="KW-1185">Reference proteome</keyword>
<reference evidence="1 2" key="1">
    <citation type="submission" date="2023-09" db="EMBL/GenBank/DDBJ databases">
        <authorList>
            <person name="Rey-Velasco X."/>
        </authorList>
    </citation>
    <scope>NUCLEOTIDE SEQUENCE [LARGE SCALE GENOMIC DNA]</scope>
    <source>
        <strain evidence="1 2">P050</strain>
    </source>
</reference>
<comment type="caution">
    <text evidence="1">The sequence shown here is derived from an EMBL/GenBank/DDBJ whole genome shotgun (WGS) entry which is preliminary data.</text>
</comment>